<keyword evidence="3" id="KW-1185">Reference proteome</keyword>
<dbReference type="Proteomes" id="UP001293254">
    <property type="component" value="Unassembled WGS sequence"/>
</dbReference>
<dbReference type="AlphaFoldDB" id="A0AAE1XZ29"/>
<evidence type="ECO:0000313" key="3">
    <source>
        <dbReference type="Proteomes" id="UP001293254"/>
    </source>
</evidence>
<reference evidence="2" key="2">
    <citation type="journal article" date="2024" name="Plant">
        <title>Genomic evolution and insights into agronomic trait innovations of Sesamum species.</title>
        <authorList>
            <person name="Miao H."/>
            <person name="Wang L."/>
            <person name="Qu L."/>
            <person name="Liu H."/>
            <person name="Sun Y."/>
            <person name="Le M."/>
            <person name="Wang Q."/>
            <person name="Wei S."/>
            <person name="Zheng Y."/>
            <person name="Lin W."/>
            <person name="Duan Y."/>
            <person name="Cao H."/>
            <person name="Xiong S."/>
            <person name="Wang X."/>
            <person name="Wei L."/>
            <person name="Li C."/>
            <person name="Ma Q."/>
            <person name="Ju M."/>
            <person name="Zhao R."/>
            <person name="Li G."/>
            <person name="Mu C."/>
            <person name="Tian Q."/>
            <person name="Mei H."/>
            <person name="Zhang T."/>
            <person name="Gao T."/>
            <person name="Zhang H."/>
        </authorList>
    </citation>
    <scope>NUCLEOTIDE SEQUENCE</scope>
    <source>
        <strain evidence="2">3651</strain>
    </source>
</reference>
<reference evidence="2" key="1">
    <citation type="submission" date="2020-06" db="EMBL/GenBank/DDBJ databases">
        <authorList>
            <person name="Li T."/>
            <person name="Hu X."/>
            <person name="Zhang T."/>
            <person name="Song X."/>
            <person name="Zhang H."/>
            <person name="Dai N."/>
            <person name="Sheng W."/>
            <person name="Hou X."/>
            <person name="Wei L."/>
        </authorList>
    </citation>
    <scope>NUCLEOTIDE SEQUENCE</scope>
    <source>
        <strain evidence="2">3651</strain>
        <tissue evidence="2">Leaf</tissue>
    </source>
</reference>
<dbReference type="InterPro" id="IPR026960">
    <property type="entry name" value="RVT-Znf"/>
</dbReference>
<name>A0AAE1XZ29_9LAMI</name>
<accession>A0AAE1XZ29</accession>
<dbReference type="Pfam" id="PF13966">
    <property type="entry name" value="zf-RVT"/>
    <property type="match status" value="1"/>
</dbReference>
<comment type="caution">
    <text evidence="2">The sequence shown here is derived from an EMBL/GenBank/DDBJ whole genome shotgun (WGS) entry which is preliminary data.</text>
</comment>
<proteinExistence type="predicted"/>
<gene>
    <name evidence="2" type="ORF">Salat_2439800</name>
</gene>
<dbReference type="EMBL" id="JACGWO010000009">
    <property type="protein sequence ID" value="KAK4420267.1"/>
    <property type="molecule type" value="Genomic_DNA"/>
</dbReference>
<protein>
    <recommendedName>
        <fullName evidence="1">Reverse transcriptase zinc-binding domain-containing protein</fullName>
    </recommendedName>
</protein>
<feature type="domain" description="Reverse transcriptase zinc-binding" evidence="1">
    <location>
        <begin position="14"/>
        <end position="71"/>
    </location>
</feature>
<evidence type="ECO:0000259" key="1">
    <source>
        <dbReference type="Pfam" id="PF13966"/>
    </source>
</evidence>
<evidence type="ECO:0000313" key="2">
    <source>
        <dbReference type="EMBL" id="KAK4420267.1"/>
    </source>
</evidence>
<organism evidence="2 3">
    <name type="scientific">Sesamum alatum</name>
    <dbReference type="NCBI Taxonomy" id="300844"/>
    <lineage>
        <taxon>Eukaryota</taxon>
        <taxon>Viridiplantae</taxon>
        <taxon>Streptophyta</taxon>
        <taxon>Embryophyta</taxon>
        <taxon>Tracheophyta</taxon>
        <taxon>Spermatophyta</taxon>
        <taxon>Magnoliopsida</taxon>
        <taxon>eudicotyledons</taxon>
        <taxon>Gunneridae</taxon>
        <taxon>Pentapetalae</taxon>
        <taxon>asterids</taxon>
        <taxon>lamiids</taxon>
        <taxon>Lamiales</taxon>
        <taxon>Pedaliaceae</taxon>
        <taxon>Sesamum</taxon>
    </lineage>
</organism>
<sequence>MVVRILGEVIGCSSPAEVRLQAWKLCFGAVPMLENLACRRPGIDTHCSLCGAEVESLRHVLLECPFARQAWAISNLPWRWVASWNNETAAWMSGVLQKLDHSEAARFLTLCWALWQNRNKKVMEGKLQDP</sequence>